<dbReference type="InterPro" id="IPR022171">
    <property type="entry name" value="PPE_C"/>
</dbReference>
<dbReference type="SUPFAM" id="SSF140459">
    <property type="entry name" value="PE/PPE dimer-like"/>
    <property type="match status" value="1"/>
</dbReference>
<dbReference type="EMBL" id="NCXP01000019">
    <property type="protein sequence ID" value="OSC39841.1"/>
    <property type="molecule type" value="Genomic_DNA"/>
</dbReference>
<sequence length="421" mass="42278">MTLDVPVSQGYAPPGTATWCPGGVDAVGVGSTHRAINFGALPPEVNSGRMYSGAGSGPLMEAAAAWDNIAAELSSAATSYDSVISELASMRWWSGPASDSMVAAALPFVCWLSATATLAEQTAIQGRATAAAFEAAFAMTVPPPVIAANRTLLTTLIATNWFGQNTPAIATTELQYAEMWAQDAAAMFGYASAAALSSVLTPFAPPPITTNPAALAGQTAAVDQAAGTTAGTFASTLSEATAHLISAAALAAVLTQHTAVAAIPWSDIQQYWIMFLGALATAEGFIYDSGGFTLMILGTAGQLLWAPAAATAGAGEVAAGASGAAAWSALSQMGAGPVAASAALAAKIGPMSVPPSWCAQLATPQAPPAGISVPSIRAATEVGEVSGLLRGVPTQGRSRAAHTGRRYGVRLTVMSRQPNVG</sequence>
<gene>
    <name evidence="4" type="ORF">B8W66_15155</name>
</gene>
<dbReference type="PANTHER" id="PTHR46766:SF1">
    <property type="entry name" value="GLUTAMINE-RICH PROTEIN 2"/>
    <property type="match status" value="1"/>
</dbReference>
<dbReference type="PANTHER" id="PTHR46766">
    <property type="entry name" value="GLUTAMINE-RICH PROTEIN 2"/>
    <property type="match status" value="1"/>
</dbReference>
<dbReference type="Gene3D" id="1.20.1260.20">
    <property type="entry name" value="PPE superfamily"/>
    <property type="match status" value="1"/>
</dbReference>
<dbReference type="AlphaFoldDB" id="A0A1X2LST1"/>
<evidence type="ECO:0000259" key="3">
    <source>
        <dbReference type="Pfam" id="PF12484"/>
    </source>
</evidence>
<dbReference type="FunFam" id="1.20.1260.20:FF:000001">
    <property type="entry name" value="PPE family protein PPE41"/>
    <property type="match status" value="1"/>
</dbReference>
<feature type="domain" description="PPE" evidence="2">
    <location>
        <begin position="37"/>
        <end position="196"/>
    </location>
</feature>
<dbReference type="Proteomes" id="UP000193247">
    <property type="component" value="Unassembled WGS sequence"/>
</dbReference>
<dbReference type="Pfam" id="PF12484">
    <property type="entry name" value="PPE-SVP"/>
    <property type="match status" value="1"/>
</dbReference>
<evidence type="ECO:0000313" key="4">
    <source>
        <dbReference type="EMBL" id="OSC39841.1"/>
    </source>
</evidence>
<dbReference type="InterPro" id="IPR038332">
    <property type="entry name" value="PPE_sf"/>
</dbReference>
<evidence type="ECO:0000259" key="2">
    <source>
        <dbReference type="Pfam" id="PF00823"/>
    </source>
</evidence>
<organism evidence="4 5">
    <name type="scientific">Mycobacterium decipiens</name>
    <dbReference type="NCBI Taxonomy" id="1430326"/>
    <lineage>
        <taxon>Bacteria</taxon>
        <taxon>Bacillati</taxon>
        <taxon>Actinomycetota</taxon>
        <taxon>Actinomycetes</taxon>
        <taxon>Mycobacteriales</taxon>
        <taxon>Mycobacteriaceae</taxon>
        <taxon>Mycobacterium</taxon>
    </lineage>
</organism>
<dbReference type="GO" id="GO:0052572">
    <property type="term" value="P:response to host immune response"/>
    <property type="evidence" value="ECO:0007669"/>
    <property type="project" value="TreeGrafter"/>
</dbReference>
<name>A0A1X2LST1_9MYCO</name>
<comment type="similarity">
    <text evidence="1">Belongs to the mycobacterial PPE family.</text>
</comment>
<evidence type="ECO:0008006" key="6">
    <source>
        <dbReference type="Google" id="ProtNLM"/>
    </source>
</evidence>
<proteinExistence type="inferred from homology"/>
<dbReference type="STRING" id="1430326.B8W66_15155"/>
<reference evidence="4 5" key="1">
    <citation type="submission" date="2017-04" db="EMBL/GenBank/DDBJ databases">
        <title>The new phylogeny of genus Mycobacterium.</title>
        <authorList>
            <person name="Tortoli E."/>
            <person name="Trovato A."/>
            <person name="Cirillo D.M."/>
        </authorList>
    </citation>
    <scope>NUCLEOTIDE SEQUENCE [LARGE SCALE GENOMIC DNA]</scope>
    <source>
        <strain evidence="4 5">TBL 1200985</strain>
    </source>
</reference>
<feature type="domain" description="PPE family C-terminal" evidence="3">
    <location>
        <begin position="339"/>
        <end position="417"/>
    </location>
</feature>
<dbReference type="InterPro" id="IPR000030">
    <property type="entry name" value="PPE_dom"/>
</dbReference>
<protein>
    <recommendedName>
        <fullName evidence="6">PPE family protein</fullName>
    </recommendedName>
</protein>
<dbReference type="Pfam" id="PF00823">
    <property type="entry name" value="PPE"/>
    <property type="match status" value="1"/>
</dbReference>
<dbReference type="OrthoDB" id="4764793at2"/>
<keyword evidence="5" id="KW-1185">Reference proteome</keyword>
<comment type="caution">
    <text evidence="4">The sequence shown here is derived from an EMBL/GenBank/DDBJ whole genome shotgun (WGS) entry which is preliminary data.</text>
</comment>
<evidence type="ECO:0000256" key="1">
    <source>
        <dbReference type="ARBA" id="ARBA00010652"/>
    </source>
</evidence>
<accession>A0A1X2LST1</accession>
<evidence type="ECO:0000313" key="5">
    <source>
        <dbReference type="Proteomes" id="UP000193247"/>
    </source>
</evidence>